<name>A0A7W7PE07_STRNE</name>
<dbReference type="CDD" id="cd04301">
    <property type="entry name" value="NAT_SF"/>
    <property type="match status" value="1"/>
</dbReference>
<feature type="domain" description="N-acetyltransferase" evidence="3">
    <location>
        <begin position="6"/>
        <end position="153"/>
    </location>
</feature>
<dbReference type="InterPro" id="IPR050832">
    <property type="entry name" value="Bact_Acetyltransf"/>
</dbReference>
<dbReference type="RefSeq" id="WP_184733190.1">
    <property type="nucleotide sequence ID" value="NZ_BMRW01000003.1"/>
</dbReference>
<dbReference type="EMBL" id="JACHJG010000003">
    <property type="protein sequence ID" value="MBB4886142.1"/>
    <property type="molecule type" value="Genomic_DNA"/>
</dbReference>
<feature type="domain" description="N-acetyltransferase" evidence="3">
    <location>
        <begin position="181"/>
        <end position="329"/>
    </location>
</feature>
<accession>A0A7W7PE07</accession>
<evidence type="ECO:0000313" key="4">
    <source>
        <dbReference type="EMBL" id="MBB4886142.1"/>
    </source>
</evidence>
<dbReference type="InterPro" id="IPR016181">
    <property type="entry name" value="Acyl_CoA_acyltransferase"/>
</dbReference>
<dbReference type="GO" id="GO:0016747">
    <property type="term" value="F:acyltransferase activity, transferring groups other than amino-acyl groups"/>
    <property type="evidence" value="ECO:0007669"/>
    <property type="project" value="InterPro"/>
</dbReference>
<proteinExistence type="predicted"/>
<keyword evidence="5" id="KW-1185">Reference proteome</keyword>
<dbReference type="AlphaFoldDB" id="A0A7W7PE07"/>
<comment type="caution">
    <text evidence="4">The sequence shown here is derived from an EMBL/GenBank/DDBJ whole genome shotgun (WGS) entry which is preliminary data.</text>
</comment>
<dbReference type="Proteomes" id="UP000556436">
    <property type="component" value="Unassembled WGS sequence"/>
</dbReference>
<dbReference type="Pfam" id="PF00583">
    <property type="entry name" value="Acetyltransf_1"/>
    <property type="match status" value="2"/>
</dbReference>
<evidence type="ECO:0000313" key="5">
    <source>
        <dbReference type="Proteomes" id="UP000556436"/>
    </source>
</evidence>
<dbReference type="PROSITE" id="PS51186">
    <property type="entry name" value="GNAT"/>
    <property type="match status" value="2"/>
</dbReference>
<gene>
    <name evidence="4" type="ORF">FHS38_002171</name>
</gene>
<sequence length="329" mass="35864">MTDLLRLTASPTEAEIDAWHAVVTDAHARDLPAAVPAPDRGETAGALRVPAARSRYVRLAVPMPDGDGYAGVASLRLFDDEENRATAWIDHLVVRPDQRRRGIGARLWRELREVLAEEKRTSVSLEIELGGEGEQFAVAHGSTCALPLVMYVQRVDDETVEPPRLPDGYRFVHWNGVVPDEHAEPFAVAHGAMADSPMGDVDEKPFQWDADRIRAAQSAVVERGGVMLTVVAVAPDGTHAGYSELVQRAPGDVRALQYDTAVTPAHRGLGLGRAVKLRMLELLAEEGLPVREIATTVADDNGPMRAVNKLLGYRPERSIGIYQVRLPSS</sequence>
<dbReference type="InterPro" id="IPR000182">
    <property type="entry name" value="GNAT_dom"/>
</dbReference>
<dbReference type="PANTHER" id="PTHR43877">
    <property type="entry name" value="AMINOALKYLPHOSPHONATE N-ACETYLTRANSFERASE-RELATED-RELATED"/>
    <property type="match status" value="1"/>
</dbReference>
<evidence type="ECO:0000256" key="1">
    <source>
        <dbReference type="ARBA" id="ARBA00022679"/>
    </source>
</evidence>
<keyword evidence="2" id="KW-0012">Acyltransferase</keyword>
<reference evidence="4 5" key="1">
    <citation type="submission" date="2020-08" db="EMBL/GenBank/DDBJ databases">
        <title>Genomic Encyclopedia of Type Strains, Phase III (KMG-III): the genomes of soil and plant-associated and newly described type strains.</title>
        <authorList>
            <person name="Whitman W."/>
        </authorList>
    </citation>
    <scope>NUCLEOTIDE SEQUENCE [LARGE SCALE GENOMIC DNA]</scope>
    <source>
        <strain evidence="4 5">CECT 3265</strain>
    </source>
</reference>
<keyword evidence="1 4" id="KW-0808">Transferase</keyword>
<protein>
    <submittedName>
        <fullName evidence="4">GNAT superfamily N-acetyltransferase</fullName>
    </submittedName>
</protein>
<evidence type="ECO:0000256" key="2">
    <source>
        <dbReference type="ARBA" id="ARBA00023315"/>
    </source>
</evidence>
<evidence type="ECO:0000259" key="3">
    <source>
        <dbReference type="PROSITE" id="PS51186"/>
    </source>
</evidence>
<organism evidence="4 5">
    <name type="scientific">Streptomyces netropsis</name>
    <name type="common">Streptoverticillium netropsis</name>
    <dbReference type="NCBI Taxonomy" id="55404"/>
    <lineage>
        <taxon>Bacteria</taxon>
        <taxon>Bacillati</taxon>
        <taxon>Actinomycetota</taxon>
        <taxon>Actinomycetes</taxon>
        <taxon>Kitasatosporales</taxon>
        <taxon>Streptomycetaceae</taxon>
        <taxon>Streptomyces</taxon>
    </lineage>
</organism>
<dbReference type="Gene3D" id="3.40.630.30">
    <property type="match status" value="1"/>
</dbReference>
<dbReference type="SUPFAM" id="SSF55729">
    <property type="entry name" value="Acyl-CoA N-acyltransferases (Nat)"/>
    <property type="match status" value="2"/>
</dbReference>